<evidence type="ECO:0000313" key="2">
    <source>
        <dbReference type="EMBL" id="MFC4859244.1"/>
    </source>
</evidence>
<dbReference type="PANTHER" id="PTHR45527">
    <property type="entry name" value="NONRIBOSOMAL PEPTIDE SYNTHETASE"/>
    <property type="match status" value="1"/>
</dbReference>
<dbReference type="Gene3D" id="3.30.559.30">
    <property type="entry name" value="Nonribosomal peptide synthetase, condensation domain"/>
    <property type="match status" value="1"/>
</dbReference>
<dbReference type="SUPFAM" id="SSF52777">
    <property type="entry name" value="CoA-dependent acyltransferases"/>
    <property type="match status" value="2"/>
</dbReference>
<accession>A0ABV9SE24</accession>
<keyword evidence="3" id="KW-1185">Reference proteome</keyword>
<gene>
    <name evidence="2" type="ORF">ACFPCV_37600</name>
</gene>
<dbReference type="Pfam" id="PF00668">
    <property type="entry name" value="Condensation"/>
    <property type="match status" value="1"/>
</dbReference>
<comment type="caution">
    <text evidence="2">The sequence shown here is derived from an EMBL/GenBank/DDBJ whole genome shotgun (WGS) entry which is preliminary data.</text>
</comment>
<feature type="domain" description="Condensation" evidence="1">
    <location>
        <begin position="7"/>
        <end position="422"/>
    </location>
</feature>
<dbReference type="RefSeq" id="WP_378062184.1">
    <property type="nucleotide sequence ID" value="NZ_JBHSIS010000027.1"/>
</dbReference>
<name>A0ABV9SE24_9PSEU</name>
<dbReference type="Gene3D" id="3.30.559.10">
    <property type="entry name" value="Chloramphenicol acetyltransferase-like domain"/>
    <property type="match status" value="1"/>
</dbReference>
<dbReference type="PANTHER" id="PTHR45527:SF1">
    <property type="entry name" value="FATTY ACID SYNTHASE"/>
    <property type="match status" value="1"/>
</dbReference>
<dbReference type="Proteomes" id="UP001595859">
    <property type="component" value="Unassembled WGS sequence"/>
</dbReference>
<dbReference type="EMBL" id="JBHSIS010000027">
    <property type="protein sequence ID" value="MFC4859244.1"/>
    <property type="molecule type" value="Genomic_DNA"/>
</dbReference>
<evidence type="ECO:0000313" key="3">
    <source>
        <dbReference type="Proteomes" id="UP001595859"/>
    </source>
</evidence>
<proteinExistence type="predicted"/>
<dbReference type="InterPro" id="IPR001242">
    <property type="entry name" value="Condensation_dom"/>
</dbReference>
<evidence type="ECO:0000259" key="1">
    <source>
        <dbReference type="Pfam" id="PF00668"/>
    </source>
</evidence>
<sequence>MAIRSGPLTFGQQGYFLYHEIDEKTHRRRWNLHWEWPVPPGVELSTLENVIRVLIARHEALRTTYSYDENGTPTQYVQPPEALPTVLSLDRAGGALTQHARAEFDLASVPPVRFVIVAEGNAVRKVVCTAHHVALDGWSISVLSSEYESLVAAASEAAAPALSPVRRQPLDIVVEQLEPKAVRRSTRALDYWQEIVSSTQCALPASDSSWRTHFRVSLTTGSALRATQLLAERWNLPASAVVLAAFGMQVRRYTTLSRFVVLSPCANRFSPADESLVTCLHQVAAIRLDTSKSPTLPEFAAQAARAAMVAGLHASYDCFEWYRLLASHGYLDKFRIDSWLAYNYLSHKIPRTAAYDESIREWHYHELRTSDPKPYLGLYLLVTSGRGGLQLTLSSNSAILNPADAEPFLTAIENLLKQAAKDNT</sequence>
<dbReference type="InterPro" id="IPR023213">
    <property type="entry name" value="CAT-like_dom_sf"/>
</dbReference>
<organism evidence="2 3">
    <name type="scientific">Actinophytocola glycyrrhizae</name>
    <dbReference type="NCBI Taxonomy" id="2044873"/>
    <lineage>
        <taxon>Bacteria</taxon>
        <taxon>Bacillati</taxon>
        <taxon>Actinomycetota</taxon>
        <taxon>Actinomycetes</taxon>
        <taxon>Pseudonocardiales</taxon>
        <taxon>Pseudonocardiaceae</taxon>
    </lineage>
</organism>
<protein>
    <submittedName>
        <fullName evidence="2">Condensation domain-containing protein</fullName>
    </submittedName>
</protein>
<reference evidence="3" key="1">
    <citation type="journal article" date="2019" name="Int. J. Syst. Evol. Microbiol.">
        <title>The Global Catalogue of Microorganisms (GCM) 10K type strain sequencing project: providing services to taxonomists for standard genome sequencing and annotation.</title>
        <authorList>
            <consortium name="The Broad Institute Genomics Platform"/>
            <consortium name="The Broad Institute Genome Sequencing Center for Infectious Disease"/>
            <person name="Wu L."/>
            <person name="Ma J."/>
        </authorList>
    </citation>
    <scope>NUCLEOTIDE SEQUENCE [LARGE SCALE GENOMIC DNA]</scope>
    <source>
        <strain evidence="3">ZS-22-S1</strain>
    </source>
</reference>